<dbReference type="GO" id="GO:0005886">
    <property type="term" value="C:plasma membrane"/>
    <property type="evidence" value="ECO:0007669"/>
    <property type="project" value="TreeGrafter"/>
</dbReference>
<dbReference type="Pfam" id="PF25917">
    <property type="entry name" value="BSH_RND"/>
    <property type="match status" value="1"/>
</dbReference>
<keyword evidence="3" id="KW-0175">Coiled coil</keyword>
<feature type="domain" description="Multidrug resistance protein MdtA-like beta-barrel" evidence="6">
    <location>
        <begin position="247"/>
        <end position="303"/>
    </location>
</feature>
<feature type="coiled-coil region" evidence="3">
    <location>
        <begin position="148"/>
        <end position="175"/>
    </location>
</feature>
<comment type="caution">
    <text evidence="8">The sequence shown here is derived from an EMBL/GenBank/DDBJ whole genome shotgun (WGS) entry which is preliminary data.</text>
</comment>
<evidence type="ECO:0000259" key="4">
    <source>
        <dbReference type="Pfam" id="PF25876"/>
    </source>
</evidence>
<dbReference type="GO" id="GO:0030313">
    <property type="term" value="C:cell envelope"/>
    <property type="evidence" value="ECO:0007669"/>
    <property type="project" value="UniProtKB-SubCell"/>
</dbReference>
<dbReference type="InterPro" id="IPR058627">
    <property type="entry name" value="MdtA-like_C"/>
</dbReference>
<feature type="domain" description="Multidrug resistance protein MdtA-like C-terminal permuted SH3" evidence="7">
    <location>
        <begin position="309"/>
        <end position="369"/>
    </location>
</feature>
<dbReference type="EMBL" id="VLLG01000004">
    <property type="protein sequence ID" value="TWI86350.1"/>
    <property type="molecule type" value="Genomic_DNA"/>
</dbReference>
<dbReference type="RefSeq" id="WP_211366357.1">
    <property type="nucleotide sequence ID" value="NZ_BAAAFY010000005.1"/>
</dbReference>
<evidence type="ECO:0000256" key="1">
    <source>
        <dbReference type="ARBA" id="ARBA00004196"/>
    </source>
</evidence>
<evidence type="ECO:0000313" key="9">
    <source>
        <dbReference type="Proteomes" id="UP000316778"/>
    </source>
</evidence>
<evidence type="ECO:0000259" key="7">
    <source>
        <dbReference type="Pfam" id="PF25967"/>
    </source>
</evidence>
<evidence type="ECO:0000313" key="8">
    <source>
        <dbReference type="EMBL" id="TWI86350.1"/>
    </source>
</evidence>
<dbReference type="Proteomes" id="UP000316778">
    <property type="component" value="Unassembled WGS sequence"/>
</dbReference>
<dbReference type="NCBIfam" id="TIGR01730">
    <property type="entry name" value="RND_mfp"/>
    <property type="match status" value="1"/>
</dbReference>
<dbReference type="Gene3D" id="2.40.30.170">
    <property type="match status" value="1"/>
</dbReference>
<organism evidence="8 9">
    <name type="scientific">Chitinophaga japonensis</name>
    <name type="common">Flexibacter japonensis</name>
    <dbReference type="NCBI Taxonomy" id="104662"/>
    <lineage>
        <taxon>Bacteria</taxon>
        <taxon>Pseudomonadati</taxon>
        <taxon>Bacteroidota</taxon>
        <taxon>Chitinophagia</taxon>
        <taxon>Chitinophagales</taxon>
        <taxon>Chitinophagaceae</taxon>
        <taxon>Chitinophaga</taxon>
    </lineage>
</organism>
<dbReference type="GO" id="GO:0022857">
    <property type="term" value="F:transmembrane transporter activity"/>
    <property type="evidence" value="ECO:0007669"/>
    <property type="project" value="InterPro"/>
</dbReference>
<gene>
    <name evidence="8" type="ORF">LX66_3606</name>
</gene>
<dbReference type="SUPFAM" id="SSF111369">
    <property type="entry name" value="HlyD-like secretion proteins"/>
    <property type="match status" value="1"/>
</dbReference>
<dbReference type="Pfam" id="PF25944">
    <property type="entry name" value="Beta-barrel_RND"/>
    <property type="match status" value="1"/>
</dbReference>
<dbReference type="AlphaFoldDB" id="A0A562T016"/>
<dbReference type="Gene3D" id="2.40.420.20">
    <property type="match status" value="1"/>
</dbReference>
<proteinExistence type="inferred from homology"/>
<protein>
    <submittedName>
        <fullName evidence="8">Membrane fusion protein (Multidrug efflux system)</fullName>
    </submittedName>
</protein>
<dbReference type="Gene3D" id="1.10.287.470">
    <property type="entry name" value="Helix hairpin bin"/>
    <property type="match status" value="1"/>
</dbReference>
<dbReference type="Pfam" id="PF25967">
    <property type="entry name" value="RND-MFP_C"/>
    <property type="match status" value="1"/>
</dbReference>
<sequence>MNEHSASIFTCMALAIVIAGSNCKNKQAGQQPPMGMAGSKEPQQYSVLQITAQPVSVHTDYPATLQGEEVVEIRPKIEGYLEEQYVDEGARVKRGQKLFRISNPQYEQELRSAEAGVNTAQADIKSAELTVNKTKPLVEKEIISKYELDAAEYTLQSKKAALAQAQATLANARANLGYTIITSPSNGIIGTIPYKKGSLVSSTSTDPLTTLSADKGIYAYFAFNEKQLLEFNRTFKGATVQDKLRNLPAVQLVLADGTLYNQTGKVETASGLLTTETGSSNFRATFPNPDALLKSGGSAIVRIPRSINDALLIPQSATYELQDKRLVYTVGNDNKVLSKAIITTPTDDGKFFIVTDGLANGDKIVLDGLTSLKDSMAIKPAMANPQTIYSALVK</sequence>
<dbReference type="PANTHER" id="PTHR30158:SF23">
    <property type="entry name" value="MULTIDRUG RESISTANCE PROTEIN MEXA"/>
    <property type="match status" value="1"/>
</dbReference>
<feature type="domain" description="Multidrug resistance protein MdtA-like barrel-sandwich hybrid" evidence="5">
    <location>
        <begin position="69"/>
        <end position="210"/>
    </location>
</feature>
<evidence type="ECO:0000259" key="6">
    <source>
        <dbReference type="Pfam" id="PF25944"/>
    </source>
</evidence>
<comment type="subcellular location">
    <subcellularLocation>
        <location evidence="1">Cell envelope</location>
    </subcellularLocation>
</comment>
<dbReference type="PANTHER" id="PTHR30158">
    <property type="entry name" value="ACRA/E-RELATED COMPONENT OF DRUG EFFLUX TRANSPORTER"/>
    <property type="match status" value="1"/>
</dbReference>
<keyword evidence="9" id="KW-1185">Reference proteome</keyword>
<dbReference type="GO" id="GO:0046677">
    <property type="term" value="P:response to antibiotic"/>
    <property type="evidence" value="ECO:0007669"/>
    <property type="project" value="TreeGrafter"/>
</dbReference>
<comment type="similarity">
    <text evidence="2">Belongs to the membrane fusion protein (MFP) (TC 8.A.1) family.</text>
</comment>
<evidence type="ECO:0000259" key="5">
    <source>
        <dbReference type="Pfam" id="PF25917"/>
    </source>
</evidence>
<reference evidence="8 9" key="1">
    <citation type="journal article" date="2013" name="Stand. Genomic Sci.">
        <title>Genomic Encyclopedia of Type Strains, Phase I: The one thousand microbial genomes (KMG-I) project.</title>
        <authorList>
            <person name="Kyrpides N.C."/>
            <person name="Woyke T."/>
            <person name="Eisen J.A."/>
            <person name="Garrity G."/>
            <person name="Lilburn T.G."/>
            <person name="Beck B.J."/>
            <person name="Whitman W.B."/>
            <person name="Hugenholtz P."/>
            <person name="Klenk H.P."/>
        </authorList>
    </citation>
    <scope>NUCLEOTIDE SEQUENCE [LARGE SCALE GENOMIC DNA]</scope>
    <source>
        <strain evidence="8 9">DSM 13484</strain>
    </source>
</reference>
<evidence type="ECO:0000256" key="3">
    <source>
        <dbReference type="SAM" id="Coils"/>
    </source>
</evidence>
<dbReference type="InterPro" id="IPR058625">
    <property type="entry name" value="MdtA-like_BSH"/>
</dbReference>
<accession>A0A562T016</accession>
<name>A0A562T016_CHIJA</name>
<feature type="domain" description="Multidrug resistance protein MdtA-like alpha-helical hairpin" evidence="4">
    <location>
        <begin position="110"/>
        <end position="179"/>
    </location>
</feature>
<evidence type="ECO:0000256" key="2">
    <source>
        <dbReference type="ARBA" id="ARBA00009477"/>
    </source>
</evidence>
<dbReference type="Pfam" id="PF25876">
    <property type="entry name" value="HH_MFP_RND"/>
    <property type="match status" value="1"/>
</dbReference>
<dbReference type="InterPro" id="IPR006143">
    <property type="entry name" value="RND_pump_MFP"/>
</dbReference>
<dbReference type="Gene3D" id="2.40.50.100">
    <property type="match status" value="1"/>
</dbReference>
<dbReference type="InterPro" id="IPR058626">
    <property type="entry name" value="MdtA-like_b-barrel"/>
</dbReference>
<dbReference type="InterPro" id="IPR058624">
    <property type="entry name" value="MdtA-like_HH"/>
</dbReference>